<name>A0AAN1ITC7_ECOLX</name>
<keyword evidence="1" id="KW-0472">Membrane</keyword>
<accession>A0AAN1ITC7</accession>
<dbReference type="AlphaFoldDB" id="A0AAN1ITC7"/>
<organism evidence="2 3">
    <name type="scientific">Escherichia coli</name>
    <dbReference type="NCBI Taxonomy" id="562"/>
    <lineage>
        <taxon>Bacteria</taxon>
        <taxon>Pseudomonadati</taxon>
        <taxon>Pseudomonadota</taxon>
        <taxon>Gammaproteobacteria</taxon>
        <taxon>Enterobacterales</taxon>
        <taxon>Enterobacteriaceae</taxon>
        <taxon>Escherichia</taxon>
    </lineage>
</organism>
<proteinExistence type="predicted"/>
<dbReference type="EMBL" id="CP024145">
    <property type="protein sequence ID" value="AUK04243.1"/>
    <property type="molecule type" value="Genomic_DNA"/>
</dbReference>
<gene>
    <name evidence="2" type="ORF">CR538_28840</name>
</gene>
<geneLocation type="plasmid" evidence="3">
    <name>p14ec029d</name>
</geneLocation>
<keyword evidence="1" id="KW-0812">Transmembrane</keyword>
<reference evidence="2 3" key="1">
    <citation type="submission" date="2017-10" db="EMBL/GenBank/DDBJ databases">
        <title>mcr-1 positive E.coli isolates in China.</title>
        <authorList>
            <person name="Li B."/>
            <person name="Wang X."/>
        </authorList>
    </citation>
    <scope>NUCLEOTIDE SEQUENCE [LARGE SCALE GENOMIC DNA]</scope>
    <source>
        <strain evidence="2 3">14EC029</strain>
        <plasmid evidence="3">p14ec029d</plasmid>
    </source>
</reference>
<dbReference type="Proteomes" id="UP000234238">
    <property type="component" value="Plasmid p14EC029d"/>
</dbReference>
<protein>
    <submittedName>
        <fullName evidence="2">Uncharacterized protein</fullName>
    </submittedName>
</protein>
<keyword evidence="2" id="KW-0614">Plasmid</keyword>
<feature type="transmembrane region" description="Helical" evidence="1">
    <location>
        <begin position="12"/>
        <end position="31"/>
    </location>
</feature>
<sequence length="159" mass="17164">MLGFVSALSSTLAIVVLISSVLLVNLLTFTLKKSEKDYQLKLNENAMKQEEASSDAQNVVLKNGQGQSSGGNLSGASISKNIISLKDLPPRNSNITDIVTGCSYGNNFSYEVASKLSTLNYIVLAKNFMGKNVKITLEQPILDEKKVNDCWVTQGSGDK</sequence>
<keyword evidence="1" id="KW-1133">Transmembrane helix</keyword>
<evidence type="ECO:0000313" key="2">
    <source>
        <dbReference type="EMBL" id="AUK04243.1"/>
    </source>
</evidence>
<dbReference type="RefSeq" id="WP_096252061.1">
    <property type="nucleotide sequence ID" value="NZ_JAGMOW010000048.1"/>
</dbReference>
<evidence type="ECO:0000256" key="1">
    <source>
        <dbReference type="SAM" id="Phobius"/>
    </source>
</evidence>
<evidence type="ECO:0000313" key="3">
    <source>
        <dbReference type="Proteomes" id="UP000234238"/>
    </source>
</evidence>